<dbReference type="AlphaFoldDB" id="A0A7W8DK10"/>
<name>A0A7W8DK10_9BACT</name>
<dbReference type="RefSeq" id="WP_184339563.1">
    <property type="nucleotide sequence ID" value="NZ_JACHIG010000004.1"/>
</dbReference>
<organism evidence="1 2">
    <name type="scientific">Prosthecobacter vanneervenii</name>
    <dbReference type="NCBI Taxonomy" id="48466"/>
    <lineage>
        <taxon>Bacteria</taxon>
        <taxon>Pseudomonadati</taxon>
        <taxon>Verrucomicrobiota</taxon>
        <taxon>Verrucomicrobiia</taxon>
        <taxon>Verrucomicrobiales</taxon>
        <taxon>Verrucomicrobiaceae</taxon>
        <taxon>Prosthecobacter</taxon>
    </lineage>
</organism>
<dbReference type="SUPFAM" id="SSF56601">
    <property type="entry name" value="beta-lactamase/transpeptidase-like"/>
    <property type="match status" value="1"/>
</dbReference>
<protein>
    <recommendedName>
        <fullName evidence="3">Serine hydrolase</fullName>
    </recommendedName>
</protein>
<gene>
    <name evidence="1" type="ORF">HNQ65_002224</name>
</gene>
<dbReference type="InterPro" id="IPR012338">
    <property type="entry name" value="Beta-lactam/transpept-like"/>
</dbReference>
<dbReference type="Gene3D" id="3.40.710.10">
    <property type="entry name" value="DD-peptidase/beta-lactamase superfamily"/>
    <property type="match status" value="1"/>
</dbReference>
<dbReference type="Proteomes" id="UP000590740">
    <property type="component" value="Unassembled WGS sequence"/>
</dbReference>
<sequence length="280" mass="32394">MPGPPETRRRWLQRGLLALPAALAGCASTSVLGVSARRTRAQWEYHNRFLASGASLRFRPHSAHGRPFTSGMEYVYRTHKRDPRIGYAVKNLATGHYLAEFQADQLFVGGSMPKPAVAALLLEKRRGNLTREEFQNVVYACDLSQNESWYYLMARLNSADEQAFEWKYSLPNVQILNNWQSPRFYAEFYERCVNYRLEYGCELLLEAMRRDQYGLGRWVMPASITYIGGKTGNYGEWDHESLFFYYRNTPYAIVLYTRGNFAPRNELGCMMGGLFWEYCA</sequence>
<comment type="caution">
    <text evidence="1">The sequence shown here is derived from an EMBL/GenBank/DDBJ whole genome shotgun (WGS) entry which is preliminary data.</text>
</comment>
<reference evidence="1 2" key="1">
    <citation type="submission" date="2020-08" db="EMBL/GenBank/DDBJ databases">
        <title>Genomic Encyclopedia of Type Strains, Phase IV (KMG-IV): sequencing the most valuable type-strain genomes for metagenomic binning, comparative biology and taxonomic classification.</title>
        <authorList>
            <person name="Goeker M."/>
        </authorList>
    </citation>
    <scope>NUCLEOTIDE SEQUENCE [LARGE SCALE GENOMIC DNA]</scope>
    <source>
        <strain evidence="1 2">DSM 12252</strain>
    </source>
</reference>
<accession>A0A7W8DK10</accession>
<dbReference type="EMBL" id="JACHIG010000004">
    <property type="protein sequence ID" value="MBB5032642.1"/>
    <property type="molecule type" value="Genomic_DNA"/>
</dbReference>
<evidence type="ECO:0000313" key="2">
    <source>
        <dbReference type="Proteomes" id="UP000590740"/>
    </source>
</evidence>
<evidence type="ECO:0008006" key="3">
    <source>
        <dbReference type="Google" id="ProtNLM"/>
    </source>
</evidence>
<dbReference type="InterPro" id="IPR006311">
    <property type="entry name" value="TAT_signal"/>
</dbReference>
<proteinExistence type="predicted"/>
<keyword evidence="2" id="KW-1185">Reference proteome</keyword>
<dbReference type="PROSITE" id="PS51318">
    <property type="entry name" value="TAT"/>
    <property type="match status" value="1"/>
</dbReference>
<evidence type="ECO:0000313" key="1">
    <source>
        <dbReference type="EMBL" id="MBB5032642.1"/>
    </source>
</evidence>